<dbReference type="SMART" id="SM00382">
    <property type="entry name" value="AAA"/>
    <property type="match status" value="2"/>
</dbReference>
<dbReference type="Pfam" id="PF00005">
    <property type="entry name" value="ABC_tran"/>
    <property type="match status" value="2"/>
</dbReference>
<dbReference type="InterPro" id="IPR017871">
    <property type="entry name" value="ABC_transporter-like_CS"/>
</dbReference>
<dbReference type="CDD" id="cd03215">
    <property type="entry name" value="ABC_Carb_Monos_II"/>
    <property type="match status" value="1"/>
</dbReference>
<dbReference type="InterPro" id="IPR050107">
    <property type="entry name" value="ABC_carbohydrate_import_ATPase"/>
</dbReference>
<dbReference type="SUPFAM" id="SSF52540">
    <property type="entry name" value="P-loop containing nucleoside triphosphate hydrolases"/>
    <property type="match status" value="2"/>
</dbReference>
<dbReference type="AlphaFoldDB" id="A0A1V5SSC5"/>
<dbReference type="InterPro" id="IPR003439">
    <property type="entry name" value="ABC_transporter-like_ATP-bd"/>
</dbReference>
<keyword evidence="1" id="KW-0813">Transport</keyword>
<comment type="caution">
    <text evidence="10">The sequence shown here is derived from an EMBL/GenBank/DDBJ whole genome shotgun (WGS) entry which is preliminary data.</text>
</comment>
<reference evidence="10" key="1">
    <citation type="submission" date="2017-02" db="EMBL/GenBank/DDBJ databases">
        <title>Delving into the versatile metabolic prowess of the omnipresent phylum Bacteroidetes.</title>
        <authorList>
            <person name="Nobu M.K."/>
            <person name="Mei R."/>
            <person name="Narihiro T."/>
            <person name="Kuroda K."/>
            <person name="Liu W.-T."/>
        </authorList>
    </citation>
    <scope>NUCLEOTIDE SEQUENCE</scope>
    <source>
        <strain evidence="10">ADurb.Bin276</strain>
    </source>
</reference>
<dbReference type="GO" id="GO:0016887">
    <property type="term" value="F:ATP hydrolysis activity"/>
    <property type="evidence" value="ECO:0007669"/>
    <property type="project" value="InterPro"/>
</dbReference>
<feature type="domain" description="ABC transporter" evidence="9">
    <location>
        <begin position="254"/>
        <end position="498"/>
    </location>
</feature>
<dbReference type="EC" id="3.6.3.17" evidence="10"/>
<evidence type="ECO:0000313" key="10">
    <source>
        <dbReference type="EMBL" id="OQA56892.1"/>
    </source>
</evidence>
<keyword evidence="4" id="KW-0677">Repeat</keyword>
<dbReference type="CDD" id="cd03216">
    <property type="entry name" value="ABC_Carb_Monos_I"/>
    <property type="match status" value="1"/>
</dbReference>
<keyword evidence="2" id="KW-1003">Cell membrane</keyword>
<keyword evidence="3" id="KW-0762">Sugar transport</keyword>
<dbReference type="PROSITE" id="PS00211">
    <property type="entry name" value="ABC_TRANSPORTER_1"/>
    <property type="match status" value="1"/>
</dbReference>
<evidence type="ECO:0000256" key="3">
    <source>
        <dbReference type="ARBA" id="ARBA00022597"/>
    </source>
</evidence>
<dbReference type="PANTHER" id="PTHR43790:SF1">
    <property type="entry name" value="XYLOSE IMPORT ATP-BINDING PROTEIN XYLG"/>
    <property type="match status" value="1"/>
</dbReference>
<dbReference type="GO" id="GO:0005524">
    <property type="term" value="F:ATP binding"/>
    <property type="evidence" value="ECO:0007669"/>
    <property type="project" value="UniProtKB-KW"/>
</dbReference>
<evidence type="ECO:0000256" key="2">
    <source>
        <dbReference type="ARBA" id="ARBA00022475"/>
    </source>
</evidence>
<keyword evidence="5" id="KW-0547">Nucleotide-binding</keyword>
<evidence type="ECO:0000256" key="8">
    <source>
        <dbReference type="ARBA" id="ARBA00023136"/>
    </source>
</evidence>
<name>A0A1V5SSC5_9BACT</name>
<evidence type="ECO:0000256" key="5">
    <source>
        <dbReference type="ARBA" id="ARBA00022741"/>
    </source>
</evidence>
<feature type="domain" description="ABC transporter" evidence="9">
    <location>
        <begin position="6"/>
        <end position="242"/>
    </location>
</feature>
<evidence type="ECO:0000259" key="9">
    <source>
        <dbReference type="PROSITE" id="PS50893"/>
    </source>
</evidence>
<evidence type="ECO:0000256" key="7">
    <source>
        <dbReference type="ARBA" id="ARBA00022967"/>
    </source>
</evidence>
<dbReference type="EMBL" id="MWBQ01000104">
    <property type="protein sequence ID" value="OQA56892.1"/>
    <property type="molecule type" value="Genomic_DNA"/>
</dbReference>
<protein>
    <submittedName>
        <fullName evidence="10">Galactose/methyl galactoside import ATP-binding protein MglA</fullName>
        <ecNumber evidence="10">3.6.3.17</ecNumber>
    </submittedName>
</protein>
<keyword evidence="7" id="KW-1278">Translocase</keyword>
<sequence length="503" mass="55583">MAEDFLRIQNVSKLYAGVQALDNVSMSIGQGEVHCLVGENGSGKSTLIKIIAGVVKPDGGEIVIQGKSYKNLRPIDSINEGIQVIYQDLSLFPNLSVAENISLNQLIEEKKKIINWKEVKSIASNVLLTIKKELDLKEKVENISIANKQLVAICRALLRNAKLIIMDEPTTAITKKEIDKLLSVILDLKESGISTLFVSHKLSEVLQIAEKVTVLRDGKKVGDYNAGELDYDSLSFYMSGKKIDHSVFNYQEGADQKTLLEIKDLSKKSQFEDISFKLRPGEIIGMIGSLGSGRTEVALSLFGLNKPDSGSIYMNGEPVKINSPRKAISLGLCYLPEDRLNQGLFLKQSIQNNVVVTNLKKLLTKSKLLNYSKKYEYAKTWIDELNVNVPSLEIAVQALSGGNQQRVVIAKWLATNPKVFILDSPTVGIDVNSKSNIHNLIRQLAQKGIGVIMISDEVPEIVRNCNRILVMADGRIVREVNTVDITEDKLFDLVSSNSKNSEG</sequence>
<keyword evidence="8" id="KW-0472">Membrane</keyword>
<keyword evidence="10" id="KW-0378">Hydrolase</keyword>
<evidence type="ECO:0000256" key="6">
    <source>
        <dbReference type="ARBA" id="ARBA00022840"/>
    </source>
</evidence>
<dbReference type="InterPro" id="IPR027417">
    <property type="entry name" value="P-loop_NTPase"/>
</dbReference>
<dbReference type="Gene3D" id="3.40.50.300">
    <property type="entry name" value="P-loop containing nucleotide triphosphate hydrolases"/>
    <property type="match status" value="2"/>
</dbReference>
<dbReference type="PANTHER" id="PTHR43790">
    <property type="entry name" value="CARBOHYDRATE TRANSPORT ATP-BINDING PROTEIN MG119-RELATED"/>
    <property type="match status" value="1"/>
</dbReference>
<keyword evidence="6 10" id="KW-0067">ATP-binding</keyword>
<dbReference type="Proteomes" id="UP000485569">
    <property type="component" value="Unassembled WGS sequence"/>
</dbReference>
<proteinExistence type="predicted"/>
<evidence type="ECO:0000256" key="1">
    <source>
        <dbReference type="ARBA" id="ARBA00022448"/>
    </source>
</evidence>
<dbReference type="PROSITE" id="PS50893">
    <property type="entry name" value="ABC_TRANSPORTER_2"/>
    <property type="match status" value="2"/>
</dbReference>
<gene>
    <name evidence="10" type="primary">mglA_6</name>
    <name evidence="10" type="ORF">BWY41_01415</name>
</gene>
<dbReference type="InterPro" id="IPR003593">
    <property type="entry name" value="AAA+_ATPase"/>
</dbReference>
<evidence type="ECO:0000256" key="4">
    <source>
        <dbReference type="ARBA" id="ARBA00022737"/>
    </source>
</evidence>
<organism evidence="10">
    <name type="scientific">Candidatus Atribacter allofermentans</name>
    <dbReference type="NCBI Taxonomy" id="1852833"/>
    <lineage>
        <taxon>Bacteria</taxon>
        <taxon>Pseudomonadati</taxon>
        <taxon>Atribacterota</taxon>
        <taxon>Atribacteria</taxon>
        <taxon>Atribacterales</taxon>
        <taxon>Atribacteraceae</taxon>
        <taxon>Atribacter</taxon>
    </lineage>
</organism>
<accession>A0A1V5SSC5</accession>